<evidence type="ECO:0000259" key="1">
    <source>
        <dbReference type="PROSITE" id="PS50105"/>
    </source>
</evidence>
<dbReference type="Pfam" id="PF00536">
    <property type="entry name" value="SAM_1"/>
    <property type="match status" value="1"/>
</dbReference>
<evidence type="ECO:0000313" key="3">
    <source>
        <dbReference type="RefSeq" id="XP_015513167.2"/>
    </source>
</evidence>
<dbReference type="PANTHER" id="PTHR46829">
    <property type="entry name" value="STERILE ALPHA MOTIF DOMAIN-CONTAINING PROTEIN 15"/>
    <property type="match status" value="1"/>
</dbReference>
<protein>
    <submittedName>
        <fullName evidence="3">Uncharacterized protein LOC107219456</fullName>
    </submittedName>
</protein>
<proteinExistence type="predicted"/>
<sequence length="233" mass="27559">MSRYVIRTVIPERMKIINEIPVENKYQPWLPSPPNLLHAAGDIVNNASMPDCWHWDVERVVKWLRNEIGLAQYKDCFVKNFINGRRLIRVDASVCPKIGIRDLSHIKLITAGIRKLFNVELEAWDRSLSLPPRYPLTHYLLFQVPTGPMRENTSRVELFRRMGILDKEEPCPFGHWEMVEATQPDYPARRFGLMKRKSVYTRIEHQRQPKGHSYLRRSKLRHNFFLRIDTKTA</sequence>
<dbReference type="SUPFAM" id="SSF47769">
    <property type="entry name" value="SAM/Pointed domain"/>
    <property type="match status" value="1"/>
</dbReference>
<dbReference type="InterPro" id="IPR013761">
    <property type="entry name" value="SAM/pointed_sf"/>
</dbReference>
<dbReference type="FunCoup" id="A0A6J0BG62">
    <property type="interactions" value="19"/>
</dbReference>
<dbReference type="RefSeq" id="XP_015513167.2">
    <property type="nucleotide sequence ID" value="XM_015657681.2"/>
</dbReference>
<dbReference type="InterPro" id="IPR001660">
    <property type="entry name" value="SAM"/>
</dbReference>
<reference evidence="3" key="1">
    <citation type="submission" date="2025-08" db="UniProtKB">
        <authorList>
            <consortium name="RefSeq"/>
        </authorList>
    </citation>
    <scope>IDENTIFICATION</scope>
    <source>
        <tissue evidence="3">Thorax and Abdomen</tissue>
    </source>
</reference>
<dbReference type="Proteomes" id="UP000829291">
    <property type="component" value="Chromosome 7"/>
</dbReference>
<dbReference type="AlphaFoldDB" id="A0A6J0BG62"/>
<dbReference type="PANTHER" id="PTHR46829:SF1">
    <property type="entry name" value="STERILE ALPHA MOTIF DOMAIN-CONTAINING PROTEIN 15"/>
    <property type="match status" value="1"/>
</dbReference>
<evidence type="ECO:0000313" key="2">
    <source>
        <dbReference type="Proteomes" id="UP000829291"/>
    </source>
</evidence>
<feature type="domain" description="SAM" evidence="1">
    <location>
        <begin position="55"/>
        <end position="119"/>
    </location>
</feature>
<accession>A0A6J0BG62</accession>
<dbReference type="OrthoDB" id="6133291at2759"/>
<keyword evidence="2" id="KW-1185">Reference proteome</keyword>
<dbReference type="GeneID" id="107219456"/>
<dbReference type="PROSITE" id="PS50105">
    <property type="entry name" value="SAM_DOMAIN"/>
    <property type="match status" value="1"/>
</dbReference>
<gene>
    <name evidence="3" type="primary">LOC107219456</name>
</gene>
<name>A0A6J0BG62_NEOLC</name>
<dbReference type="Gene3D" id="1.10.150.50">
    <property type="entry name" value="Transcription Factor, Ets-1"/>
    <property type="match status" value="1"/>
</dbReference>
<organism evidence="3">
    <name type="scientific">Neodiprion lecontei</name>
    <name type="common">Redheaded pine sawfly</name>
    <dbReference type="NCBI Taxonomy" id="441921"/>
    <lineage>
        <taxon>Eukaryota</taxon>
        <taxon>Metazoa</taxon>
        <taxon>Ecdysozoa</taxon>
        <taxon>Arthropoda</taxon>
        <taxon>Hexapoda</taxon>
        <taxon>Insecta</taxon>
        <taxon>Pterygota</taxon>
        <taxon>Neoptera</taxon>
        <taxon>Endopterygota</taxon>
        <taxon>Hymenoptera</taxon>
        <taxon>Tenthredinoidea</taxon>
        <taxon>Diprionidae</taxon>
        <taxon>Diprioninae</taxon>
        <taxon>Neodiprion</taxon>
    </lineage>
</organism>
<dbReference type="InParanoid" id="A0A6J0BG62"/>
<dbReference type="KEGG" id="nlo:107219456"/>
<dbReference type="SMART" id="SM00454">
    <property type="entry name" value="SAM"/>
    <property type="match status" value="1"/>
</dbReference>